<dbReference type="InterPro" id="IPR036728">
    <property type="entry name" value="PBP_GOBP_sf"/>
</dbReference>
<gene>
    <name evidence="5" type="primary">OBP2</name>
</gene>
<dbReference type="InterPro" id="IPR006072">
    <property type="entry name" value="Odorant/phero-bd_Lep"/>
</dbReference>
<evidence type="ECO:0000256" key="3">
    <source>
        <dbReference type="PIRSR" id="PIRSR015604-1"/>
    </source>
</evidence>
<feature type="disulfide bond" evidence="3">
    <location>
        <begin position="43"/>
        <end position="78"/>
    </location>
</feature>
<name>A0AA49IK85_HELCH</name>
<dbReference type="AlphaFoldDB" id="A0AA49IK85"/>
<keyword evidence="3" id="KW-1015">Disulfide bond</keyword>
<dbReference type="PRINTS" id="PR00484">
    <property type="entry name" value="PBPGOBP"/>
</dbReference>
<organism evidence="5">
    <name type="scientific">Heliconius charithonia</name>
    <name type="common">Zebra longwing butterfly</name>
    <dbReference type="NCBI Taxonomy" id="33434"/>
    <lineage>
        <taxon>Eukaryota</taxon>
        <taxon>Metazoa</taxon>
        <taxon>Ecdysozoa</taxon>
        <taxon>Arthropoda</taxon>
        <taxon>Hexapoda</taxon>
        <taxon>Insecta</taxon>
        <taxon>Pterygota</taxon>
        <taxon>Neoptera</taxon>
        <taxon>Endopterygota</taxon>
        <taxon>Lepidoptera</taxon>
        <taxon>Glossata</taxon>
        <taxon>Ditrysia</taxon>
        <taxon>Papilionoidea</taxon>
        <taxon>Nymphalidae</taxon>
        <taxon>Heliconiinae</taxon>
        <taxon>Heliconiini</taxon>
        <taxon>Heliconius</taxon>
    </lineage>
</organism>
<dbReference type="GO" id="GO:0005549">
    <property type="term" value="F:odorant binding"/>
    <property type="evidence" value="ECO:0007669"/>
    <property type="project" value="InterPro"/>
</dbReference>
<reference evidence="5" key="1">
    <citation type="submission" date="2022-12" db="EMBL/GenBank/DDBJ databases">
        <authorList>
            <person name="Briscoe A.D."/>
        </authorList>
    </citation>
    <scope>NUCLEOTIDE SEQUENCE</scope>
</reference>
<dbReference type="InterPro" id="IPR006170">
    <property type="entry name" value="PBP/GOBP"/>
</dbReference>
<dbReference type="SMART" id="SM00708">
    <property type="entry name" value="PhBP"/>
    <property type="match status" value="1"/>
</dbReference>
<proteinExistence type="evidence at transcript level"/>
<protein>
    <submittedName>
        <fullName evidence="5">Odorant binding protein 2</fullName>
    </submittedName>
</protein>
<feature type="disulfide bond" evidence="3">
    <location>
        <begin position="121"/>
        <end position="141"/>
    </location>
</feature>
<feature type="signal peptide" evidence="4">
    <location>
        <begin position="1"/>
        <end position="24"/>
    </location>
</feature>
<keyword evidence="2" id="KW-0813">Transport</keyword>
<feature type="chain" id="PRO_5041277733" evidence="4">
    <location>
        <begin position="25"/>
        <end position="165"/>
    </location>
</feature>
<reference evidence="5" key="2">
    <citation type="journal article" date="2023" name="Proc. Natl. Acad. Sci. U.S.A.">
        <title>Sex-linked gene traffic underlies the acquisition of sexually dimorphic UV color vision in Heliconius butterflies.</title>
        <authorList>
            <person name="Chakraborty M."/>
            <person name="Lara A.G."/>
            <person name="Dang A."/>
            <person name="McCulloch K.J."/>
            <person name="Rainbow D."/>
            <person name="Carter D."/>
            <person name="Ngo L.T."/>
            <person name="Solares E."/>
            <person name="Said I."/>
            <person name="Corbett-Detig R.B."/>
            <person name="Gilbert L.E."/>
            <person name="Emerson J.J."/>
            <person name="Briscoe A.D."/>
        </authorList>
    </citation>
    <scope>NUCLEOTIDE SEQUENCE</scope>
</reference>
<dbReference type="SUPFAM" id="SSF47565">
    <property type="entry name" value="Insect pheromone/odorant-binding proteins"/>
    <property type="match status" value="1"/>
</dbReference>
<comment type="similarity">
    <text evidence="1">Belongs to the PBP/GOBP family.</text>
</comment>
<sequence>MAFRCYVVVFLAVLALATVPRVRSTAEVMSHVTAHFGKSLEECREESGLSSDILEEFQHFWSENFQVVDRELGCAIICMSNKFALMHDDARMHHVNMHDYIKSFPQGELLSEKMVELIHNCEKQFDDIEDECNRVVKVAACFKESAKKDGIAPEVAMIEAVLEKY</sequence>
<dbReference type="PIRSF" id="PIRSF015604">
    <property type="entry name" value="Odorant/phero_bd"/>
    <property type="match status" value="1"/>
</dbReference>
<dbReference type="Pfam" id="PF01395">
    <property type="entry name" value="PBP_GOBP"/>
    <property type="match status" value="1"/>
</dbReference>
<dbReference type="EMBL" id="OQ064250">
    <property type="protein sequence ID" value="WHU27523.1"/>
    <property type="molecule type" value="mRNA"/>
</dbReference>
<accession>A0AA49IK85</accession>
<evidence type="ECO:0000256" key="2">
    <source>
        <dbReference type="ARBA" id="ARBA00022448"/>
    </source>
</evidence>
<evidence type="ECO:0000256" key="4">
    <source>
        <dbReference type="SAM" id="SignalP"/>
    </source>
</evidence>
<feature type="disulfide bond" evidence="3">
    <location>
        <begin position="74"/>
        <end position="132"/>
    </location>
</feature>
<evidence type="ECO:0000313" key="5">
    <source>
        <dbReference type="EMBL" id="WHU27523.1"/>
    </source>
</evidence>
<dbReference type="CDD" id="cd23992">
    <property type="entry name" value="PBP_GOBP"/>
    <property type="match status" value="1"/>
</dbReference>
<keyword evidence="4" id="KW-0732">Signal</keyword>
<evidence type="ECO:0000256" key="1">
    <source>
        <dbReference type="ARBA" id="ARBA00008098"/>
    </source>
</evidence>
<dbReference type="Gene3D" id="1.10.238.20">
    <property type="entry name" value="Pheromone/general odorant binding protein domain"/>
    <property type="match status" value="1"/>
</dbReference>